<protein>
    <recommendedName>
        <fullName evidence="4">Protein kinase domain-containing protein</fullName>
    </recommendedName>
</protein>
<feature type="region of interest" description="Disordered" evidence="1">
    <location>
        <begin position="25"/>
        <end position="91"/>
    </location>
</feature>
<dbReference type="InParanoid" id="A0A1B7MJD5"/>
<dbReference type="EMBL" id="KV448935">
    <property type="protein sequence ID" value="OAX32713.1"/>
    <property type="molecule type" value="Genomic_DNA"/>
</dbReference>
<feature type="compositionally biased region" description="Low complexity" evidence="1">
    <location>
        <begin position="62"/>
        <end position="72"/>
    </location>
</feature>
<feature type="compositionally biased region" description="Basic and acidic residues" evidence="1">
    <location>
        <begin position="46"/>
        <end position="57"/>
    </location>
</feature>
<dbReference type="AlphaFoldDB" id="A0A1B7MJD5"/>
<evidence type="ECO:0000256" key="1">
    <source>
        <dbReference type="SAM" id="MobiDB-lite"/>
    </source>
</evidence>
<dbReference type="Proteomes" id="UP000092154">
    <property type="component" value="Unassembled WGS sequence"/>
</dbReference>
<name>A0A1B7MJD5_9AGAM</name>
<accession>A0A1B7MJD5</accession>
<sequence>MLPARAETPPSDDIPAAHDNVDDRMLWYARGKDTSSNLDGEENKEDEDKLKPKEGGGKRKASTSSYSESTATKKQRQESMDASHSLQDLTNHLQGRSDYPIASGGFGDIWKCELVKSNETVDVAVKTIRAFDAGNAVLVRRNSKVSLLS</sequence>
<evidence type="ECO:0000313" key="2">
    <source>
        <dbReference type="EMBL" id="OAX32713.1"/>
    </source>
</evidence>
<reference evidence="2 3" key="1">
    <citation type="submission" date="2016-06" db="EMBL/GenBank/DDBJ databases">
        <title>Comparative genomics of the ectomycorrhizal sister species Rhizopogon vinicolor and Rhizopogon vesiculosus (Basidiomycota: Boletales) reveals a divergence of the mating type B locus.</title>
        <authorList>
            <consortium name="DOE Joint Genome Institute"/>
            <person name="Mujic A.B."/>
            <person name="Kuo A."/>
            <person name="Tritt A."/>
            <person name="Lipzen A."/>
            <person name="Chen C."/>
            <person name="Johnson J."/>
            <person name="Sharma A."/>
            <person name="Barry K."/>
            <person name="Grigoriev I.V."/>
            <person name="Spatafora J.W."/>
        </authorList>
    </citation>
    <scope>NUCLEOTIDE SEQUENCE [LARGE SCALE GENOMIC DNA]</scope>
    <source>
        <strain evidence="2 3">AM-OR11-026</strain>
    </source>
</reference>
<feature type="region of interest" description="Disordered" evidence="1">
    <location>
        <begin position="1"/>
        <end position="20"/>
    </location>
</feature>
<organism evidence="2 3">
    <name type="scientific">Rhizopogon vinicolor AM-OR11-026</name>
    <dbReference type="NCBI Taxonomy" id="1314800"/>
    <lineage>
        <taxon>Eukaryota</taxon>
        <taxon>Fungi</taxon>
        <taxon>Dikarya</taxon>
        <taxon>Basidiomycota</taxon>
        <taxon>Agaricomycotina</taxon>
        <taxon>Agaricomycetes</taxon>
        <taxon>Agaricomycetidae</taxon>
        <taxon>Boletales</taxon>
        <taxon>Suillineae</taxon>
        <taxon>Rhizopogonaceae</taxon>
        <taxon>Rhizopogon</taxon>
    </lineage>
</organism>
<dbReference type="OrthoDB" id="2692571at2759"/>
<keyword evidence="3" id="KW-1185">Reference proteome</keyword>
<feature type="compositionally biased region" description="Polar residues" evidence="1">
    <location>
        <begin position="82"/>
        <end position="91"/>
    </location>
</feature>
<evidence type="ECO:0000313" key="3">
    <source>
        <dbReference type="Proteomes" id="UP000092154"/>
    </source>
</evidence>
<dbReference type="Gene3D" id="3.30.200.20">
    <property type="entry name" value="Phosphorylase Kinase, domain 1"/>
    <property type="match status" value="1"/>
</dbReference>
<evidence type="ECO:0008006" key="4">
    <source>
        <dbReference type="Google" id="ProtNLM"/>
    </source>
</evidence>
<gene>
    <name evidence="2" type="ORF">K503DRAFT_587291</name>
</gene>
<proteinExistence type="predicted"/>